<dbReference type="Gene3D" id="1.20.1250.20">
    <property type="entry name" value="MFS general substrate transporter like domains"/>
    <property type="match status" value="2"/>
</dbReference>
<feature type="transmembrane region" description="Helical" evidence="2">
    <location>
        <begin position="314"/>
        <end position="332"/>
    </location>
</feature>
<dbReference type="InterPro" id="IPR011701">
    <property type="entry name" value="MFS"/>
</dbReference>
<feature type="transmembrane region" description="Helical" evidence="2">
    <location>
        <begin position="198"/>
        <end position="219"/>
    </location>
</feature>
<dbReference type="PANTHER" id="PTHR11360">
    <property type="entry name" value="MONOCARBOXYLATE TRANSPORTER"/>
    <property type="match status" value="1"/>
</dbReference>
<feature type="domain" description="Major facilitator superfamily (MFS) profile" evidence="3">
    <location>
        <begin position="42"/>
        <end position="430"/>
    </location>
</feature>
<feature type="transmembrane region" description="Helical" evidence="2">
    <location>
        <begin position="171"/>
        <end position="192"/>
    </location>
</feature>
<name>A0A7I8VH96_9ANNE</name>
<dbReference type="PANTHER" id="PTHR11360:SF284">
    <property type="entry name" value="EG:103B4.3 PROTEIN-RELATED"/>
    <property type="match status" value="1"/>
</dbReference>
<comment type="caution">
    <text evidence="4">The sequence shown here is derived from an EMBL/GenBank/DDBJ whole genome shotgun (WGS) entry which is preliminary data.</text>
</comment>
<feature type="transmembrane region" description="Helical" evidence="2">
    <location>
        <begin position="284"/>
        <end position="307"/>
    </location>
</feature>
<comment type="subcellular location">
    <subcellularLocation>
        <location evidence="1">Membrane</location>
        <topology evidence="1">Multi-pass membrane protein</topology>
    </subcellularLocation>
</comment>
<evidence type="ECO:0000313" key="4">
    <source>
        <dbReference type="EMBL" id="CAD5113943.1"/>
    </source>
</evidence>
<dbReference type="SUPFAM" id="SSF103473">
    <property type="entry name" value="MFS general substrate transporter"/>
    <property type="match status" value="1"/>
</dbReference>
<dbReference type="InterPro" id="IPR036259">
    <property type="entry name" value="MFS_trans_sf"/>
</dbReference>
<keyword evidence="2" id="KW-0812">Transmembrane</keyword>
<evidence type="ECO:0000313" key="5">
    <source>
        <dbReference type="Proteomes" id="UP000549394"/>
    </source>
</evidence>
<feature type="transmembrane region" description="Helical" evidence="2">
    <location>
        <begin position="403"/>
        <end position="424"/>
    </location>
</feature>
<evidence type="ECO:0000256" key="1">
    <source>
        <dbReference type="ARBA" id="ARBA00004141"/>
    </source>
</evidence>
<proteinExistence type="predicted"/>
<dbReference type="OrthoDB" id="6286464at2759"/>
<feature type="transmembrane region" description="Helical" evidence="2">
    <location>
        <begin position="74"/>
        <end position="92"/>
    </location>
</feature>
<sequence length="454" mass="50468">MEETSKCDVKDETINGITEEEKLKEVASNNVTTERNAPDGGYGWFILLGCFLMHLLQVGLARSFGVFYMDLSEMFQSSSAVTGGIISTFNVFRMTLGPVASVVCSKYSIRKVVFIGSLVQFLGCFLSSFVGNIWLIYLSFGILGGIGGAFIFTPSYLILTQYFDKKRGKAMAWATIGSGFGMLVQANLINYLLDTYSYRGAMLITSAILLNCCVGAALYRPLHTDINTKKVTSKLFNFSILKNIYFIVYALVIISMPIMIQTILTFLADFIKEHCGVSGTKASLLLSITGLSDMIGRFFFGFLFDLAFFRRFGLIKLESLLGIVISITAALFHLSTQYWLLMIIGIVWGIFEGGFHSQRTTILLEIVKPDEISQATGFSIFFQSIGNLIGVFIGGSLRDLTGSYFYTFLFAALVFGLSNILLLLTSTFKKKLSFLNCTKQENNCKDRFEIAYKD</sequence>
<keyword evidence="2" id="KW-1133">Transmembrane helix</keyword>
<reference evidence="4 5" key="1">
    <citation type="submission" date="2020-08" db="EMBL/GenBank/DDBJ databases">
        <authorList>
            <person name="Hejnol A."/>
        </authorList>
    </citation>
    <scope>NUCLEOTIDE SEQUENCE [LARGE SCALE GENOMIC DNA]</scope>
</reference>
<feature type="transmembrane region" description="Helical" evidence="2">
    <location>
        <begin position="338"/>
        <end position="355"/>
    </location>
</feature>
<gene>
    <name evidence="4" type="ORF">DGYR_LOCUS2844</name>
</gene>
<organism evidence="4 5">
    <name type="scientific">Dimorphilus gyrociliatus</name>
    <dbReference type="NCBI Taxonomy" id="2664684"/>
    <lineage>
        <taxon>Eukaryota</taxon>
        <taxon>Metazoa</taxon>
        <taxon>Spiralia</taxon>
        <taxon>Lophotrochozoa</taxon>
        <taxon>Annelida</taxon>
        <taxon>Polychaeta</taxon>
        <taxon>Polychaeta incertae sedis</taxon>
        <taxon>Dinophilidae</taxon>
        <taxon>Dimorphilus</taxon>
    </lineage>
</organism>
<dbReference type="CDD" id="cd17352">
    <property type="entry name" value="MFS_MCT_SLC16"/>
    <property type="match status" value="1"/>
</dbReference>
<dbReference type="PROSITE" id="PS50850">
    <property type="entry name" value="MFS"/>
    <property type="match status" value="1"/>
</dbReference>
<feature type="transmembrane region" description="Helical" evidence="2">
    <location>
        <begin position="44"/>
        <end position="68"/>
    </location>
</feature>
<evidence type="ECO:0000259" key="3">
    <source>
        <dbReference type="PROSITE" id="PS50850"/>
    </source>
</evidence>
<dbReference type="EMBL" id="CAJFCJ010000004">
    <property type="protein sequence ID" value="CAD5113943.1"/>
    <property type="molecule type" value="Genomic_DNA"/>
</dbReference>
<dbReference type="InterPro" id="IPR050327">
    <property type="entry name" value="Proton-linked_MCT"/>
</dbReference>
<feature type="transmembrane region" description="Helical" evidence="2">
    <location>
        <begin position="376"/>
        <end position="397"/>
    </location>
</feature>
<dbReference type="Proteomes" id="UP000549394">
    <property type="component" value="Unassembled WGS sequence"/>
</dbReference>
<keyword evidence="2" id="KW-0472">Membrane</keyword>
<evidence type="ECO:0000256" key="2">
    <source>
        <dbReference type="SAM" id="Phobius"/>
    </source>
</evidence>
<feature type="transmembrane region" description="Helical" evidence="2">
    <location>
        <begin position="240"/>
        <end position="264"/>
    </location>
</feature>
<dbReference type="InterPro" id="IPR020846">
    <property type="entry name" value="MFS_dom"/>
</dbReference>
<protein>
    <recommendedName>
        <fullName evidence="3">Major facilitator superfamily (MFS) profile domain-containing protein</fullName>
    </recommendedName>
</protein>
<feature type="transmembrane region" description="Helical" evidence="2">
    <location>
        <begin position="136"/>
        <end position="159"/>
    </location>
</feature>
<dbReference type="Pfam" id="PF07690">
    <property type="entry name" value="MFS_1"/>
    <property type="match status" value="1"/>
</dbReference>
<accession>A0A7I8VH96</accession>
<dbReference type="GO" id="GO:0008028">
    <property type="term" value="F:monocarboxylic acid transmembrane transporter activity"/>
    <property type="evidence" value="ECO:0007669"/>
    <property type="project" value="TreeGrafter"/>
</dbReference>
<keyword evidence="5" id="KW-1185">Reference proteome</keyword>
<dbReference type="GO" id="GO:0016020">
    <property type="term" value="C:membrane"/>
    <property type="evidence" value="ECO:0007669"/>
    <property type="project" value="UniProtKB-SubCell"/>
</dbReference>
<feature type="transmembrane region" description="Helical" evidence="2">
    <location>
        <begin position="112"/>
        <end position="130"/>
    </location>
</feature>
<dbReference type="AlphaFoldDB" id="A0A7I8VH96"/>